<dbReference type="Proteomes" id="UP000240883">
    <property type="component" value="Unassembled WGS sequence"/>
</dbReference>
<dbReference type="InterPro" id="IPR017853">
    <property type="entry name" value="GH"/>
</dbReference>
<dbReference type="EMBL" id="KZ678156">
    <property type="protein sequence ID" value="PSN59469.1"/>
    <property type="molecule type" value="Genomic_DNA"/>
</dbReference>
<keyword evidence="5" id="KW-0146">Chitin degradation</keyword>
<evidence type="ECO:0000256" key="6">
    <source>
        <dbReference type="ARBA" id="ARBA00023277"/>
    </source>
</evidence>
<name>A0A2T2N274_CORCC</name>
<dbReference type="GO" id="GO:0006032">
    <property type="term" value="P:chitin catabolic process"/>
    <property type="evidence" value="ECO:0007669"/>
    <property type="project" value="UniProtKB-KW"/>
</dbReference>
<dbReference type="CDD" id="cd02877">
    <property type="entry name" value="GH18_hevamine_XipI_class_III"/>
    <property type="match status" value="1"/>
</dbReference>
<dbReference type="PROSITE" id="PS01095">
    <property type="entry name" value="GH18_1"/>
    <property type="match status" value="1"/>
</dbReference>
<evidence type="ECO:0000256" key="5">
    <source>
        <dbReference type="ARBA" id="ARBA00023024"/>
    </source>
</evidence>
<keyword evidence="7 10" id="KW-0326">Glycosidase</keyword>
<dbReference type="Gene3D" id="3.20.20.80">
    <property type="entry name" value="Glycosidases"/>
    <property type="match status" value="1"/>
</dbReference>
<evidence type="ECO:0000256" key="11">
    <source>
        <dbReference type="SAM" id="SignalP"/>
    </source>
</evidence>
<comment type="catalytic activity">
    <reaction evidence="1">
        <text>Random endo-hydrolysis of N-acetyl-beta-D-glucosaminide (1-&gt;4)-beta-linkages in chitin and chitodextrins.</text>
        <dbReference type="EC" id="3.2.1.14"/>
    </reaction>
</comment>
<dbReference type="GO" id="GO:0005576">
    <property type="term" value="C:extracellular region"/>
    <property type="evidence" value="ECO:0007669"/>
    <property type="project" value="TreeGrafter"/>
</dbReference>
<protein>
    <recommendedName>
        <fullName evidence="2">chitinase</fullName>
        <ecNumber evidence="2">3.2.1.14</ecNumber>
    </recommendedName>
</protein>
<keyword evidence="3" id="KW-0147">Chitin-binding</keyword>
<dbReference type="PANTHER" id="PTHR45708:SF49">
    <property type="entry name" value="ENDOCHITINASE"/>
    <property type="match status" value="1"/>
</dbReference>
<dbReference type="InterPro" id="IPR050542">
    <property type="entry name" value="Glycosyl_Hydrlase18_Chitinase"/>
</dbReference>
<evidence type="ECO:0000259" key="12">
    <source>
        <dbReference type="PROSITE" id="PS51910"/>
    </source>
</evidence>
<evidence type="ECO:0000256" key="2">
    <source>
        <dbReference type="ARBA" id="ARBA00012729"/>
    </source>
</evidence>
<dbReference type="InterPro" id="IPR001223">
    <property type="entry name" value="Glyco_hydro18_cat"/>
</dbReference>
<dbReference type="GO" id="GO:0008843">
    <property type="term" value="F:endochitinase activity"/>
    <property type="evidence" value="ECO:0007669"/>
    <property type="project" value="UniProtKB-EC"/>
</dbReference>
<proteinExistence type="inferred from homology"/>
<reference evidence="13 14" key="1">
    <citation type="journal article" date="2018" name="Front. Microbiol.">
        <title>Genome-Wide Analysis of Corynespora cassiicola Leaf Fall Disease Putative Effectors.</title>
        <authorList>
            <person name="Lopez D."/>
            <person name="Ribeiro S."/>
            <person name="Label P."/>
            <person name="Fumanal B."/>
            <person name="Venisse J.S."/>
            <person name="Kohler A."/>
            <person name="de Oliveira R.R."/>
            <person name="Labutti K."/>
            <person name="Lipzen A."/>
            <person name="Lail K."/>
            <person name="Bauer D."/>
            <person name="Ohm R.A."/>
            <person name="Barry K.W."/>
            <person name="Spatafora J."/>
            <person name="Grigoriev I.V."/>
            <person name="Martin F.M."/>
            <person name="Pujade-Renaud V."/>
        </authorList>
    </citation>
    <scope>NUCLEOTIDE SEQUENCE [LARGE SCALE GENOMIC DNA]</scope>
    <source>
        <strain evidence="13 14">Philippines</strain>
    </source>
</reference>
<evidence type="ECO:0000256" key="4">
    <source>
        <dbReference type="ARBA" id="ARBA00022801"/>
    </source>
</evidence>
<keyword evidence="8" id="KW-0624">Polysaccharide degradation</keyword>
<feature type="signal peptide" evidence="11">
    <location>
        <begin position="1"/>
        <end position="20"/>
    </location>
</feature>
<feature type="domain" description="GH18" evidence="12">
    <location>
        <begin position="28"/>
        <end position="338"/>
    </location>
</feature>
<comment type="similarity">
    <text evidence="9">Belongs to the glycosyl hydrolase 18 family. Chitinase class III subfamily.</text>
</comment>
<evidence type="ECO:0000256" key="10">
    <source>
        <dbReference type="RuleBase" id="RU000489"/>
    </source>
</evidence>
<evidence type="ECO:0000313" key="14">
    <source>
        <dbReference type="Proteomes" id="UP000240883"/>
    </source>
</evidence>
<evidence type="ECO:0000313" key="13">
    <source>
        <dbReference type="EMBL" id="PSN59469.1"/>
    </source>
</evidence>
<dbReference type="PANTHER" id="PTHR45708">
    <property type="entry name" value="ENDOCHITINASE"/>
    <property type="match status" value="1"/>
</dbReference>
<feature type="chain" id="PRO_5015587185" description="chitinase" evidence="11">
    <location>
        <begin position="21"/>
        <end position="351"/>
    </location>
</feature>
<sequence>MRSSTCLSFTLAASIGFVQAGFDTNSKSNVVLYWGQNSAGQQSTQTRLSFYCDSIRLYSRAKIANWGIQVLLISFLLRFNGPGGSPILNFANQGDKCDTFNGTDTFSCPEIEEDIKSCQAKGKTIMLSLGGDAYNEGGYTSPDLATAGAEKIWAMFGPFQNGSSALRPFGTASLDGFDFDFEANNVNMGVWGNRMRSLMDAAAGKKYYLSAAPQCPFPDWYNKDILDTVPIDFVNVQFYNNGCGASSYVPGASDQWNFNFNQWDTWARASKNSAVRILLGVPANTGAGRGYLSPSALAPVIDFSSKYASFGGVMMWDASQAYQNGNFIANVKSQLKGLVKRGMRWGLRNQV</sequence>
<dbReference type="InterPro" id="IPR001579">
    <property type="entry name" value="Glyco_hydro_18_chit_AS"/>
</dbReference>
<dbReference type="EC" id="3.2.1.14" evidence="2"/>
<dbReference type="SUPFAM" id="SSF51445">
    <property type="entry name" value="(Trans)glycosidases"/>
    <property type="match status" value="1"/>
</dbReference>
<dbReference type="GO" id="GO:0000272">
    <property type="term" value="P:polysaccharide catabolic process"/>
    <property type="evidence" value="ECO:0007669"/>
    <property type="project" value="UniProtKB-KW"/>
</dbReference>
<dbReference type="STRING" id="1448308.A0A2T2N274"/>
<keyword evidence="14" id="KW-1185">Reference proteome</keyword>
<dbReference type="InterPro" id="IPR045321">
    <property type="entry name" value="Cts1-like"/>
</dbReference>
<evidence type="ECO:0000256" key="3">
    <source>
        <dbReference type="ARBA" id="ARBA00022669"/>
    </source>
</evidence>
<evidence type="ECO:0000256" key="1">
    <source>
        <dbReference type="ARBA" id="ARBA00000822"/>
    </source>
</evidence>
<dbReference type="PROSITE" id="PS51910">
    <property type="entry name" value="GH18_2"/>
    <property type="match status" value="1"/>
</dbReference>
<dbReference type="OrthoDB" id="6020543at2759"/>
<accession>A0A2T2N274</accession>
<dbReference type="Pfam" id="PF00704">
    <property type="entry name" value="Glyco_hydro_18"/>
    <property type="match status" value="1"/>
</dbReference>
<keyword evidence="6" id="KW-0119">Carbohydrate metabolism</keyword>
<organism evidence="13 14">
    <name type="scientific">Corynespora cassiicola Philippines</name>
    <dbReference type="NCBI Taxonomy" id="1448308"/>
    <lineage>
        <taxon>Eukaryota</taxon>
        <taxon>Fungi</taxon>
        <taxon>Dikarya</taxon>
        <taxon>Ascomycota</taxon>
        <taxon>Pezizomycotina</taxon>
        <taxon>Dothideomycetes</taxon>
        <taxon>Pleosporomycetidae</taxon>
        <taxon>Pleosporales</taxon>
        <taxon>Corynesporascaceae</taxon>
        <taxon>Corynespora</taxon>
    </lineage>
</organism>
<evidence type="ECO:0000256" key="9">
    <source>
        <dbReference type="ARBA" id="ARBA00025727"/>
    </source>
</evidence>
<dbReference type="AlphaFoldDB" id="A0A2T2N274"/>
<evidence type="ECO:0000256" key="8">
    <source>
        <dbReference type="ARBA" id="ARBA00023326"/>
    </source>
</evidence>
<dbReference type="GO" id="GO:0008061">
    <property type="term" value="F:chitin binding"/>
    <property type="evidence" value="ECO:0007669"/>
    <property type="project" value="UniProtKB-KW"/>
</dbReference>
<evidence type="ECO:0000256" key="7">
    <source>
        <dbReference type="ARBA" id="ARBA00023295"/>
    </source>
</evidence>
<keyword evidence="4 10" id="KW-0378">Hydrolase</keyword>
<gene>
    <name evidence="13" type="ORF">BS50DRAFT_605273</name>
</gene>
<keyword evidence="11" id="KW-0732">Signal</keyword>